<evidence type="ECO:0000256" key="1">
    <source>
        <dbReference type="SAM" id="SignalP"/>
    </source>
</evidence>
<proteinExistence type="predicted"/>
<dbReference type="AlphaFoldDB" id="A0AA95NNW9"/>
<name>A0AA95NNW9_9BURK</name>
<dbReference type="GO" id="GO:0005507">
    <property type="term" value="F:copper ion binding"/>
    <property type="evidence" value="ECO:0007669"/>
    <property type="project" value="InterPro"/>
</dbReference>
<dbReference type="InterPro" id="IPR001695">
    <property type="entry name" value="Lysyl_oxidase"/>
</dbReference>
<reference evidence="2" key="1">
    <citation type="submission" date="2023-01" db="EMBL/GenBank/DDBJ databases">
        <title>Whole genome sequence of Paucibacter sp. S2-9 isolated from pond sediment.</title>
        <authorList>
            <person name="Jung J.Y."/>
        </authorList>
    </citation>
    <scope>NUCLEOTIDE SEQUENCE</scope>
    <source>
        <strain evidence="2">S2-9</strain>
    </source>
</reference>
<dbReference type="Pfam" id="PF01186">
    <property type="entry name" value="Lysyl_oxidase"/>
    <property type="match status" value="1"/>
</dbReference>
<feature type="chain" id="PRO_5041699599" evidence="1">
    <location>
        <begin position="37"/>
        <end position="255"/>
    </location>
</feature>
<keyword evidence="3" id="KW-1185">Reference proteome</keyword>
<dbReference type="KEGG" id="pais:PFX98_07510"/>
<dbReference type="GO" id="GO:0016641">
    <property type="term" value="F:oxidoreductase activity, acting on the CH-NH2 group of donors, oxygen as acceptor"/>
    <property type="evidence" value="ECO:0007669"/>
    <property type="project" value="InterPro"/>
</dbReference>
<evidence type="ECO:0000313" key="2">
    <source>
        <dbReference type="EMBL" id="WIT13451.1"/>
    </source>
</evidence>
<feature type="signal peptide" evidence="1">
    <location>
        <begin position="1"/>
        <end position="36"/>
    </location>
</feature>
<accession>A0AA95NNW9</accession>
<keyword evidence="1" id="KW-0732">Signal</keyword>
<organism evidence="2 3">
    <name type="scientific">Paucibacter sediminis</name>
    <dbReference type="NCBI Taxonomy" id="3019553"/>
    <lineage>
        <taxon>Bacteria</taxon>
        <taxon>Pseudomonadati</taxon>
        <taxon>Pseudomonadota</taxon>
        <taxon>Betaproteobacteria</taxon>
        <taxon>Burkholderiales</taxon>
        <taxon>Sphaerotilaceae</taxon>
        <taxon>Roseateles</taxon>
    </lineage>
</organism>
<evidence type="ECO:0000313" key="3">
    <source>
        <dbReference type="Proteomes" id="UP001177769"/>
    </source>
</evidence>
<dbReference type="RefSeq" id="WP_285234564.1">
    <property type="nucleotide sequence ID" value="NZ_CP116346.1"/>
</dbReference>
<dbReference type="Proteomes" id="UP001177769">
    <property type="component" value="Chromosome"/>
</dbReference>
<sequence>MITETTVMRARRACSRLALCLATLGALLAAQLPAHAARDSLENRYDIAVYPNGGRPDLTVDPIRLKSQLSVIDRFFDPNDAGDRCAVLEGAVGGYGWRRLMVFDVVIVNAGDGDLVVGDRSDPANPYAGAFYFDACHGHYHMAGFSEYRLRYKSDGNVSTIGRKQGFCFEDSFKYSGNKSAGFHCGYQGITSGWGDWYYKQLPGQWIDVTGVAEGDYELEVEINLQPDPYKFDQGLNRYPDVVRVPASVPKRRER</sequence>
<dbReference type="EMBL" id="CP116346">
    <property type="protein sequence ID" value="WIT13451.1"/>
    <property type="molecule type" value="Genomic_DNA"/>
</dbReference>
<protein>
    <submittedName>
        <fullName evidence="2">Lysyl oxidase family protein</fullName>
    </submittedName>
</protein>
<gene>
    <name evidence="2" type="ORF">PFX98_07510</name>
</gene>